<name>A0ABV6JXT2_9PROT</name>
<dbReference type="PANTHER" id="PTHR12469:SF2">
    <property type="entry name" value="SUCCINATE DEHYDROGENASE ASSEMBLY FACTOR 2, MITOCHONDRIAL"/>
    <property type="match status" value="1"/>
</dbReference>
<evidence type="ECO:0000256" key="1">
    <source>
        <dbReference type="ARBA" id="ARBA00008571"/>
    </source>
</evidence>
<accession>A0ABV6JXT2</accession>
<dbReference type="InterPro" id="IPR005631">
    <property type="entry name" value="SDH"/>
</dbReference>
<dbReference type="InterPro" id="IPR036714">
    <property type="entry name" value="SDH_sf"/>
</dbReference>
<keyword evidence="3" id="KW-0143">Chaperone</keyword>
<dbReference type="SUPFAM" id="SSF109910">
    <property type="entry name" value="YgfY-like"/>
    <property type="match status" value="1"/>
</dbReference>
<evidence type="ECO:0000313" key="5">
    <source>
        <dbReference type="Proteomes" id="UP001589865"/>
    </source>
</evidence>
<evidence type="ECO:0000256" key="3">
    <source>
        <dbReference type="ARBA" id="ARBA00023186"/>
    </source>
</evidence>
<sequence>MSDAPSNQTSSTPEELPPRRKRLLFRAWHRGTKETDLMVGHFVARHIAAFTEDQLDELETVLEHLDVDMQEWLSGRRPIPEAHCSPMLDWMARECAQSGAGLPTELRTPERGA</sequence>
<organism evidence="4 5">
    <name type="scientific">Roseomonas elaeocarpi</name>
    <dbReference type="NCBI Taxonomy" id="907779"/>
    <lineage>
        <taxon>Bacteria</taxon>
        <taxon>Pseudomonadati</taxon>
        <taxon>Pseudomonadota</taxon>
        <taxon>Alphaproteobacteria</taxon>
        <taxon>Acetobacterales</taxon>
        <taxon>Roseomonadaceae</taxon>
        <taxon>Roseomonas</taxon>
    </lineage>
</organism>
<gene>
    <name evidence="4" type="ORF">ACFFGY_20010</name>
</gene>
<keyword evidence="5" id="KW-1185">Reference proteome</keyword>
<comment type="similarity">
    <text evidence="1">Belongs to the SdhE FAD assembly factor family.</text>
</comment>
<protein>
    <recommendedName>
        <fullName evidence="2">FAD assembly factor SdhE</fullName>
    </recommendedName>
</protein>
<proteinExistence type="inferred from homology"/>
<dbReference type="RefSeq" id="WP_377046289.1">
    <property type="nucleotide sequence ID" value="NZ_JBHLUN010000015.1"/>
</dbReference>
<dbReference type="Pfam" id="PF03937">
    <property type="entry name" value="Sdh5"/>
    <property type="match status" value="1"/>
</dbReference>
<reference evidence="4 5" key="1">
    <citation type="submission" date="2024-09" db="EMBL/GenBank/DDBJ databases">
        <authorList>
            <person name="Sun Q."/>
            <person name="Mori K."/>
        </authorList>
    </citation>
    <scope>NUCLEOTIDE SEQUENCE [LARGE SCALE GENOMIC DNA]</scope>
    <source>
        <strain evidence="4 5">TBRC 5777</strain>
    </source>
</reference>
<dbReference type="Proteomes" id="UP001589865">
    <property type="component" value="Unassembled WGS sequence"/>
</dbReference>
<dbReference type="EMBL" id="JBHLUN010000015">
    <property type="protein sequence ID" value="MFC0410543.1"/>
    <property type="molecule type" value="Genomic_DNA"/>
</dbReference>
<dbReference type="PANTHER" id="PTHR12469">
    <property type="entry name" value="PROTEIN EMI5 HOMOLOG, MITOCHONDRIAL"/>
    <property type="match status" value="1"/>
</dbReference>
<evidence type="ECO:0000313" key="4">
    <source>
        <dbReference type="EMBL" id="MFC0410543.1"/>
    </source>
</evidence>
<evidence type="ECO:0000256" key="2">
    <source>
        <dbReference type="ARBA" id="ARBA00019418"/>
    </source>
</evidence>
<comment type="caution">
    <text evidence="4">The sequence shown here is derived from an EMBL/GenBank/DDBJ whole genome shotgun (WGS) entry which is preliminary data.</text>
</comment>
<dbReference type="Gene3D" id="1.10.150.250">
    <property type="entry name" value="Flavinator of succinate dehydrogenase"/>
    <property type="match status" value="1"/>
</dbReference>